<reference evidence="1" key="1">
    <citation type="submission" date="2023-05" db="EMBL/GenBank/DDBJ databases">
        <authorList>
            <person name="Stuckert A."/>
        </authorList>
    </citation>
    <scope>NUCLEOTIDE SEQUENCE</scope>
</reference>
<evidence type="ECO:0000313" key="1">
    <source>
        <dbReference type="EMBL" id="CAI9587717.1"/>
    </source>
</evidence>
<comment type="caution">
    <text evidence="1">The sequence shown here is derived from an EMBL/GenBank/DDBJ whole genome shotgun (WGS) entry which is preliminary data.</text>
</comment>
<feature type="non-terminal residue" evidence="1">
    <location>
        <position position="52"/>
    </location>
</feature>
<keyword evidence="2" id="KW-1185">Reference proteome</keyword>
<dbReference type="EMBL" id="CATNWA010015879">
    <property type="protein sequence ID" value="CAI9587717.1"/>
    <property type="molecule type" value="Genomic_DNA"/>
</dbReference>
<dbReference type="Proteomes" id="UP001162483">
    <property type="component" value="Unassembled WGS sequence"/>
</dbReference>
<gene>
    <name evidence="1" type="ORF">SPARVUS_LOCUS10613616</name>
</gene>
<protein>
    <submittedName>
        <fullName evidence="1">Uncharacterized protein</fullName>
    </submittedName>
</protein>
<sequence length="52" mass="5518">MADHVALIISSHWCCQSVPIGAANLCPLVLPFSAHQCCLLVSFSAAYQCPSL</sequence>
<name>A0ABN9EU54_9NEOB</name>
<evidence type="ECO:0000313" key="2">
    <source>
        <dbReference type="Proteomes" id="UP001162483"/>
    </source>
</evidence>
<proteinExistence type="predicted"/>
<accession>A0ABN9EU54</accession>
<organism evidence="1 2">
    <name type="scientific">Staurois parvus</name>
    <dbReference type="NCBI Taxonomy" id="386267"/>
    <lineage>
        <taxon>Eukaryota</taxon>
        <taxon>Metazoa</taxon>
        <taxon>Chordata</taxon>
        <taxon>Craniata</taxon>
        <taxon>Vertebrata</taxon>
        <taxon>Euteleostomi</taxon>
        <taxon>Amphibia</taxon>
        <taxon>Batrachia</taxon>
        <taxon>Anura</taxon>
        <taxon>Neobatrachia</taxon>
        <taxon>Ranoidea</taxon>
        <taxon>Ranidae</taxon>
        <taxon>Staurois</taxon>
    </lineage>
</organism>